<evidence type="ECO:0000313" key="2">
    <source>
        <dbReference type="EMBL" id="GFR83046.1"/>
    </source>
</evidence>
<dbReference type="PROSITE" id="PS50878">
    <property type="entry name" value="RT_POL"/>
    <property type="match status" value="1"/>
</dbReference>
<feature type="domain" description="Reverse transcriptase" evidence="1">
    <location>
        <begin position="1"/>
        <end position="303"/>
    </location>
</feature>
<name>A0AAV4GEJ3_9GAST</name>
<dbReference type="PANTHER" id="PTHR47027:SF8">
    <property type="entry name" value="RIBONUCLEASE H"/>
    <property type="match status" value="1"/>
</dbReference>
<dbReference type="PANTHER" id="PTHR47027">
    <property type="entry name" value="REVERSE TRANSCRIPTASE DOMAIN-CONTAINING PROTEIN"/>
    <property type="match status" value="1"/>
</dbReference>
<evidence type="ECO:0000259" key="1">
    <source>
        <dbReference type="PROSITE" id="PS50878"/>
    </source>
</evidence>
<sequence length="303" mass="34552">MRKFLKSVTDPFLTSCLQEQDKSYRMSIYSAMEIWCAFAVCILGSLVKGSPRIELLEVTSTAFCNDNFQMARLDYTVLKYNITGMNSDYKMESFMAPMLLEFETQNIICPTIDPYTGACSHLQSGVDDCRCDQISDDEYHFTYNRTADPDISNVTVFMHWSSRRGVIDSDHYTFKPVVTDQLNVDGKYLRILRNLYWEQVAAIRIDGEYTDFTEIKRGVRQGCVLSPDLLNLYNEVILRNITDMEGVKVGGRNITNLRYADDTVLIANSQENVQALLSVVTYVSESMGLQLNAKKTECMVVSF</sequence>
<dbReference type="InterPro" id="IPR000477">
    <property type="entry name" value="RT_dom"/>
</dbReference>
<dbReference type="Proteomes" id="UP000762676">
    <property type="component" value="Unassembled WGS sequence"/>
</dbReference>
<proteinExistence type="predicted"/>
<evidence type="ECO:0000313" key="3">
    <source>
        <dbReference type="Proteomes" id="UP000762676"/>
    </source>
</evidence>
<reference evidence="2 3" key="1">
    <citation type="journal article" date="2021" name="Elife">
        <title>Chloroplast acquisition without the gene transfer in kleptoplastic sea slugs, Plakobranchus ocellatus.</title>
        <authorList>
            <person name="Maeda T."/>
            <person name="Takahashi S."/>
            <person name="Yoshida T."/>
            <person name="Shimamura S."/>
            <person name="Takaki Y."/>
            <person name="Nagai Y."/>
            <person name="Toyoda A."/>
            <person name="Suzuki Y."/>
            <person name="Arimoto A."/>
            <person name="Ishii H."/>
            <person name="Satoh N."/>
            <person name="Nishiyama T."/>
            <person name="Hasebe M."/>
            <person name="Maruyama T."/>
            <person name="Minagawa J."/>
            <person name="Obokata J."/>
            <person name="Shigenobu S."/>
        </authorList>
    </citation>
    <scope>NUCLEOTIDE SEQUENCE [LARGE SCALE GENOMIC DNA]</scope>
</reference>
<dbReference type="SUPFAM" id="SSF56672">
    <property type="entry name" value="DNA/RNA polymerases"/>
    <property type="match status" value="1"/>
</dbReference>
<dbReference type="EMBL" id="BMAT01001309">
    <property type="protein sequence ID" value="GFR83046.1"/>
    <property type="molecule type" value="Genomic_DNA"/>
</dbReference>
<keyword evidence="3" id="KW-1185">Reference proteome</keyword>
<dbReference type="InterPro" id="IPR043502">
    <property type="entry name" value="DNA/RNA_pol_sf"/>
</dbReference>
<dbReference type="Pfam" id="PF00078">
    <property type="entry name" value="RVT_1"/>
    <property type="match status" value="1"/>
</dbReference>
<comment type="caution">
    <text evidence="2">The sequence shown here is derived from an EMBL/GenBank/DDBJ whole genome shotgun (WGS) entry which is preliminary data.</text>
</comment>
<protein>
    <submittedName>
        <fullName evidence="2">Retrovirus-related Pol polyprotein LINE-1</fullName>
    </submittedName>
</protein>
<gene>
    <name evidence="2" type="ORF">ElyMa_000641000</name>
</gene>
<dbReference type="AlphaFoldDB" id="A0AAV4GEJ3"/>
<accession>A0AAV4GEJ3</accession>
<organism evidence="2 3">
    <name type="scientific">Elysia marginata</name>
    <dbReference type="NCBI Taxonomy" id="1093978"/>
    <lineage>
        <taxon>Eukaryota</taxon>
        <taxon>Metazoa</taxon>
        <taxon>Spiralia</taxon>
        <taxon>Lophotrochozoa</taxon>
        <taxon>Mollusca</taxon>
        <taxon>Gastropoda</taxon>
        <taxon>Heterobranchia</taxon>
        <taxon>Euthyneura</taxon>
        <taxon>Panpulmonata</taxon>
        <taxon>Sacoglossa</taxon>
        <taxon>Placobranchoidea</taxon>
        <taxon>Plakobranchidae</taxon>
        <taxon>Elysia</taxon>
    </lineage>
</organism>